<protein>
    <recommendedName>
        <fullName evidence="4">FXSXX-COOH protein</fullName>
    </recommendedName>
</protein>
<feature type="region of interest" description="Disordered" evidence="1">
    <location>
        <begin position="1"/>
        <end position="22"/>
    </location>
</feature>
<comment type="caution">
    <text evidence="2">The sequence shown here is derived from an EMBL/GenBank/DDBJ whole genome shotgun (WGS) entry which is preliminary data.</text>
</comment>
<evidence type="ECO:0000256" key="1">
    <source>
        <dbReference type="SAM" id="MobiDB-lite"/>
    </source>
</evidence>
<dbReference type="EMBL" id="JADBEG010000001">
    <property type="protein sequence ID" value="MBE1494358.1"/>
    <property type="molecule type" value="Genomic_DNA"/>
</dbReference>
<reference evidence="2 3" key="1">
    <citation type="submission" date="2020-10" db="EMBL/GenBank/DDBJ databases">
        <title>Sequencing the genomes of 1000 actinobacteria strains.</title>
        <authorList>
            <person name="Klenk H.-P."/>
        </authorList>
    </citation>
    <scope>NUCLEOTIDE SEQUENCE [LARGE SCALE GENOMIC DNA]</scope>
    <source>
        <strain evidence="2 3">DSM 44653</strain>
    </source>
</reference>
<dbReference type="Proteomes" id="UP000631670">
    <property type="component" value="Unassembled WGS sequence"/>
</dbReference>
<accession>A0ABR9HTU7</accession>
<organism evidence="2 3">
    <name type="scientific">Amycolatopsis lexingtonensis</name>
    <dbReference type="NCBI Taxonomy" id="218822"/>
    <lineage>
        <taxon>Bacteria</taxon>
        <taxon>Bacillati</taxon>
        <taxon>Actinomycetota</taxon>
        <taxon>Actinomycetes</taxon>
        <taxon>Pseudonocardiales</taxon>
        <taxon>Pseudonocardiaceae</taxon>
        <taxon>Amycolatopsis</taxon>
    </lineage>
</organism>
<evidence type="ECO:0000313" key="3">
    <source>
        <dbReference type="Proteomes" id="UP000631670"/>
    </source>
</evidence>
<evidence type="ECO:0000313" key="2">
    <source>
        <dbReference type="EMBL" id="MBE1494358.1"/>
    </source>
</evidence>
<gene>
    <name evidence="2" type="ORF">H4696_001458</name>
</gene>
<evidence type="ECO:0008006" key="4">
    <source>
        <dbReference type="Google" id="ProtNLM"/>
    </source>
</evidence>
<proteinExistence type="predicted"/>
<keyword evidence="3" id="KW-1185">Reference proteome</keyword>
<dbReference type="RefSeq" id="WP_158104459.1">
    <property type="nucleotide sequence ID" value="NZ_JADBEG010000001.1"/>
</dbReference>
<name>A0ABR9HTU7_9PSEU</name>
<sequence>MTEQDFPENPVGDLTLPVSTRTGARNRALSGQAPRLSQNNLSTLDITPVFTVAFAE</sequence>